<keyword evidence="13" id="KW-0325">Glycoprotein</keyword>
<evidence type="ECO:0000256" key="4">
    <source>
        <dbReference type="ARBA" id="ARBA00022723"/>
    </source>
</evidence>
<feature type="compositionally biased region" description="Polar residues" evidence="17">
    <location>
        <begin position="1644"/>
        <end position="1656"/>
    </location>
</feature>
<dbReference type="InterPro" id="IPR000322">
    <property type="entry name" value="Glyco_hydro_31_TIM"/>
</dbReference>
<feature type="domain" description="C2H2-type" evidence="18">
    <location>
        <begin position="1568"/>
        <end position="1595"/>
    </location>
</feature>
<dbReference type="PROSITE" id="PS50157">
    <property type="entry name" value="ZINC_FINGER_C2H2_2"/>
    <property type="match status" value="5"/>
</dbReference>
<keyword evidence="14" id="KW-0326">Glycosidase</keyword>
<keyword evidence="7 16" id="KW-0863">Zinc-finger</keyword>
<keyword evidence="4" id="KW-0479">Metal-binding</keyword>
<keyword evidence="5" id="KW-0732">Signal</keyword>
<dbReference type="SUPFAM" id="SSF74650">
    <property type="entry name" value="Galactose mutarotase-like"/>
    <property type="match status" value="1"/>
</dbReference>
<dbReference type="Pfam" id="PF21365">
    <property type="entry name" value="Glyco_hydro_31_3rd"/>
    <property type="match status" value="1"/>
</dbReference>
<reference evidence="19" key="1">
    <citation type="submission" date="2020-11" db="EMBL/GenBank/DDBJ databases">
        <authorList>
            <person name="Tran Van P."/>
        </authorList>
    </citation>
    <scope>NUCLEOTIDE SEQUENCE</scope>
</reference>
<dbReference type="PANTHER" id="PTHR22762:SF54">
    <property type="entry name" value="BCDNA.GH04962"/>
    <property type="match status" value="1"/>
</dbReference>
<keyword evidence="8" id="KW-0378">Hydrolase</keyword>
<dbReference type="Pfam" id="PF00096">
    <property type="entry name" value="zf-C2H2"/>
    <property type="match status" value="2"/>
</dbReference>
<evidence type="ECO:0000259" key="18">
    <source>
        <dbReference type="PROSITE" id="PS50157"/>
    </source>
</evidence>
<dbReference type="SUPFAM" id="SSF51011">
    <property type="entry name" value="Glycosyl hydrolase domain"/>
    <property type="match status" value="1"/>
</dbReference>
<dbReference type="InterPro" id="IPR036236">
    <property type="entry name" value="Znf_C2H2_sf"/>
</dbReference>
<dbReference type="FunFam" id="3.30.160.60:FF:002452">
    <property type="entry name" value="zinc finger protein 142 isoform X4"/>
    <property type="match status" value="1"/>
</dbReference>
<dbReference type="Pfam" id="PF13912">
    <property type="entry name" value="zf-C2H2_6"/>
    <property type="match status" value="1"/>
</dbReference>
<keyword evidence="10" id="KW-0862">Zinc</keyword>
<dbReference type="Gene3D" id="3.20.20.80">
    <property type="entry name" value="Glycosidases"/>
    <property type="match status" value="2"/>
</dbReference>
<feature type="domain" description="C2H2-type" evidence="18">
    <location>
        <begin position="1270"/>
        <end position="1299"/>
    </location>
</feature>
<evidence type="ECO:0000256" key="3">
    <source>
        <dbReference type="ARBA" id="ARBA00007806"/>
    </source>
</evidence>
<dbReference type="SUPFAM" id="SSF51445">
    <property type="entry name" value="(Trans)glycosidases"/>
    <property type="match status" value="1"/>
</dbReference>
<evidence type="ECO:0000256" key="1">
    <source>
        <dbReference type="ARBA" id="ARBA00004240"/>
    </source>
</evidence>
<keyword evidence="9" id="KW-0256">Endoplasmic reticulum</keyword>
<dbReference type="Gene3D" id="3.30.160.60">
    <property type="entry name" value="Classic Zinc Finger"/>
    <property type="match status" value="4"/>
</dbReference>
<protein>
    <recommendedName>
        <fullName evidence="15">Glucosidase II subunit alpha</fullName>
    </recommendedName>
</protein>
<evidence type="ECO:0000256" key="16">
    <source>
        <dbReference type="PROSITE-ProRule" id="PRU00042"/>
    </source>
</evidence>
<dbReference type="SUPFAM" id="SSF57667">
    <property type="entry name" value="beta-beta-alpha zinc fingers"/>
    <property type="match status" value="3"/>
</dbReference>
<dbReference type="InterPro" id="IPR011013">
    <property type="entry name" value="Gal_mutarotase_sf_dom"/>
</dbReference>
<dbReference type="SMART" id="SM00355">
    <property type="entry name" value="ZnF_C2H2"/>
    <property type="match status" value="8"/>
</dbReference>
<evidence type="ECO:0000256" key="2">
    <source>
        <dbReference type="ARBA" id="ARBA00004833"/>
    </source>
</evidence>
<dbReference type="CDD" id="cd06603">
    <property type="entry name" value="GH31_GANC_GANAB_alpha"/>
    <property type="match status" value="1"/>
</dbReference>
<dbReference type="PANTHER" id="PTHR22762">
    <property type="entry name" value="ALPHA-GLUCOSIDASE"/>
    <property type="match status" value="1"/>
</dbReference>
<evidence type="ECO:0000256" key="13">
    <source>
        <dbReference type="ARBA" id="ARBA00023180"/>
    </source>
</evidence>
<name>A0A7R9FVI6_TIMSH</name>
<dbReference type="PROSITE" id="PS00028">
    <property type="entry name" value="ZINC_FINGER_C2H2_1"/>
    <property type="match status" value="3"/>
</dbReference>
<feature type="region of interest" description="Disordered" evidence="17">
    <location>
        <begin position="1534"/>
        <end position="1554"/>
    </location>
</feature>
<feature type="region of interest" description="Disordered" evidence="17">
    <location>
        <begin position="1644"/>
        <end position="1694"/>
    </location>
</feature>
<proteinExistence type="inferred from homology"/>
<evidence type="ECO:0000256" key="6">
    <source>
        <dbReference type="ARBA" id="ARBA00022737"/>
    </source>
</evidence>
<evidence type="ECO:0000256" key="17">
    <source>
        <dbReference type="SAM" id="MobiDB-lite"/>
    </source>
</evidence>
<evidence type="ECO:0000256" key="12">
    <source>
        <dbReference type="ARBA" id="ARBA00023163"/>
    </source>
</evidence>
<feature type="compositionally biased region" description="Acidic residues" evidence="17">
    <location>
        <begin position="205"/>
        <end position="221"/>
    </location>
</feature>
<dbReference type="InterPro" id="IPR025887">
    <property type="entry name" value="Glyco_hydro_31_N_dom"/>
</dbReference>
<accession>A0A7R9FVI6</accession>
<evidence type="ECO:0000256" key="9">
    <source>
        <dbReference type="ARBA" id="ARBA00022824"/>
    </source>
</evidence>
<dbReference type="EMBL" id="OC000237">
    <property type="protein sequence ID" value="CAD7256607.1"/>
    <property type="molecule type" value="Genomic_DNA"/>
</dbReference>
<dbReference type="FunFam" id="2.60.40.1180:FF:000023">
    <property type="entry name" value="neutral alpha-glucosidase AB isoform X2"/>
    <property type="match status" value="1"/>
</dbReference>
<keyword evidence="11" id="KW-0805">Transcription regulation</keyword>
<evidence type="ECO:0000256" key="5">
    <source>
        <dbReference type="ARBA" id="ARBA00022729"/>
    </source>
</evidence>
<feature type="compositionally biased region" description="Low complexity" evidence="17">
    <location>
        <begin position="1539"/>
        <end position="1552"/>
    </location>
</feature>
<evidence type="ECO:0000313" key="19">
    <source>
        <dbReference type="EMBL" id="CAD7256607.1"/>
    </source>
</evidence>
<evidence type="ECO:0000256" key="14">
    <source>
        <dbReference type="ARBA" id="ARBA00023295"/>
    </source>
</evidence>
<feature type="region of interest" description="Disordered" evidence="17">
    <location>
        <begin position="200"/>
        <end position="234"/>
    </location>
</feature>
<organism evidence="19">
    <name type="scientific">Timema shepardi</name>
    <name type="common">Walking stick</name>
    <dbReference type="NCBI Taxonomy" id="629360"/>
    <lineage>
        <taxon>Eukaryota</taxon>
        <taxon>Metazoa</taxon>
        <taxon>Ecdysozoa</taxon>
        <taxon>Arthropoda</taxon>
        <taxon>Hexapoda</taxon>
        <taxon>Insecta</taxon>
        <taxon>Pterygota</taxon>
        <taxon>Neoptera</taxon>
        <taxon>Polyneoptera</taxon>
        <taxon>Phasmatodea</taxon>
        <taxon>Timematodea</taxon>
        <taxon>Timematoidea</taxon>
        <taxon>Timematidae</taxon>
        <taxon>Timema</taxon>
    </lineage>
</organism>
<comment type="similarity">
    <text evidence="3">Belongs to the glycosyl hydrolase 31 family.</text>
</comment>
<dbReference type="InterPro" id="IPR013780">
    <property type="entry name" value="Glyco_hydro_b"/>
</dbReference>
<evidence type="ECO:0000256" key="11">
    <source>
        <dbReference type="ARBA" id="ARBA00023015"/>
    </source>
</evidence>
<feature type="domain" description="C2H2-type" evidence="18">
    <location>
        <begin position="1500"/>
        <end position="1528"/>
    </location>
</feature>
<dbReference type="GO" id="GO:0090599">
    <property type="term" value="F:alpha-glucosidase activity"/>
    <property type="evidence" value="ECO:0007669"/>
    <property type="project" value="TreeGrafter"/>
</dbReference>
<feature type="domain" description="C2H2-type" evidence="18">
    <location>
        <begin position="1300"/>
        <end position="1327"/>
    </location>
</feature>
<dbReference type="InterPro" id="IPR048395">
    <property type="entry name" value="Glyco_hydro_31_C"/>
</dbReference>
<dbReference type="Gene3D" id="2.60.40.1180">
    <property type="entry name" value="Golgi alpha-mannosidase II"/>
    <property type="match status" value="1"/>
</dbReference>
<dbReference type="FunFam" id="3.20.20.80:FF:000039">
    <property type="entry name" value="Glucosidase, alpha neutral C"/>
    <property type="match status" value="1"/>
</dbReference>
<evidence type="ECO:0000256" key="8">
    <source>
        <dbReference type="ARBA" id="ARBA00022801"/>
    </source>
</evidence>
<gene>
    <name evidence="19" type="ORF">TSIB3V08_LOCUS887</name>
</gene>
<dbReference type="Pfam" id="PF01055">
    <property type="entry name" value="Glyco_hydro_31_2nd"/>
    <property type="match status" value="1"/>
</dbReference>
<dbReference type="InterPro" id="IPR013087">
    <property type="entry name" value="Znf_C2H2_type"/>
</dbReference>
<dbReference type="Pfam" id="PF13802">
    <property type="entry name" value="Gal_mutarotas_2"/>
    <property type="match status" value="1"/>
</dbReference>
<dbReference type="GO" id="GO:0006491">
    <property type="term" value="P:N-glycan processing"/>
    <property type="evidence" value="ECO:0007669"/>
    <property type="project" value="TreeGrafter"/>
</dbReference>
<keyword evidence="12" id="KW-0804">Transcription</keyword>
<feature type="region of interest" description="Disordered" evidence="17">
    <location>
        <begin position="949"/>
        <end position="986"/>
    </location>
</feature>
<dbReference type="GO" id="GO:0030246">
    <property type="term" value="F:carbohydrate binding"/>
    <property type="evidence" value="ECO:0007669"/>
    <property type="project" value="InterPro"/>
</dbReference>
<comment type="pathway">
    <text evidence="2">Glycan metabolism; N-glycan metabolism.</text>
</comment>
<dbReference type="Gene3D" id="2.60.40.1760">
    <property type="entry name" value="glycosyl hydrolase (family 31)"/>
    <property type="match status" value="1"/>
</dbReference>
<dbReference type="InterPro" id="IPR017853">
    <property type="entry name" value="GH"/>
</dbReference>
<evidence type="ECO:0000256" key="7">
    <source>
        <dbReference type="ARBA" id="ARBA00022771"/>
    </source>
</evidence>
<feature type="domain" description="C2H2-type" evidence="18">
    <location>
        <begin position="1328"/>
        <end position="1355"/>
    </location>
</feature>
<comment type="subcellular location">
    <subcellularLocation>
        <location evidence="1">Endoplasmic reticulum</location>
    </subcellularLocation>
</comment>
<keyword evidence="6" id="KW-0677">Repeat</keyword>
<feature type="compositionally biased region" description="Basic and acidic residues" evidence="17">
    <location>
        <begin position="949"/>
        <end position="966"/>
    </location>
</feature>
<evidence type="ECO:0000256" key="10">
    <source>
        <dbReference type="ARBA" id="ARBA00022833"/>
    </source>
</evidence>
<evidence type="ECO:0000256" key="15">
    <source>
        <dbReference type="ARBA" id="ARBA00042895"/>
    </source>
</evidence>
<dbReference type="GO" id="GO:0005783">
    <property type="term" value="C:endoplasmic reticulum"/>
    <property type="evidence" value="ECO:0007669"/>
    <property type="project" value="UniProtKB-SubCell"/>
</dbReference>
<sequence length="1813" mass="205005">MYSVTHSCVAVEFVSRMSRIFLDNDARLFSLSIDNWLNVEFILGYGHGELLKTYENLTVGDFGRRCRGVEPGKSPYELQLNTLRVEDSSVEAILINTNNLVQFKFQLFALLDATFRMKINELAPLKPRYEVQYALVGEPSLAKLEVLERSAEHVTLKAGDNKVKIYGAPFRLDFYSGDHLVISSNARGLMRFEHIRQKPEKKEEVEGEQLAEEAPVDDDTASDPGAWEENFKSFQDSKPNGPEAVALDFSFVGAQNAFGIPEHADSFALKSTKGTDPYRLYNLDVFEYEINNGMSLYGAIPLIVAHGVTHTTGVFWLNSAETWVDIMGTSDQNVVSSIVNFVSGADRTPQVDAHFISESGIIDTFFMLGPQPKDVFRQYTKLTGTAPLPQYFALGYHQSRWNYNDQDDVRNVHAKFDEHDLPMDVMWLDIEHTDNKKYFTWDQTKFTQPVDMINNLTAKGRKLVIIVDPHIKRDGNYFLHQDAENNGYYVKNKEGKDFEGWCWPGSSSYLDLFNPVVRDYYSSRYLLENHQGSTLDLYIWNDMNEPSVFSGPEVTMDKDCIHHGGWEHRDVHNIYGFMQSMASYKGLLDRSEGKLRPFLHPGSQRYTAMWTGDNSADWSHLKITIPMCLSVALAGMSFCGADVGGFFKTPDSELIVRWYQLGAFQPFFRAHSHIDTKRREPWLYDEQTLMLIREVLRKRYSYLPYWYTLFYEHEKTGAPVMRPLWAEFPSELATFTIDDEHLIGNALLVHPVTDSGASSVNVYFPGPHTWWYSVDTYQKYVGGTNIQIPVNMRSIPVYQRGGTIIPKKERIRRSSVLSFDDPYTLIVALDKNVEFRESEPAFAWKESGKSPPVHLTEIRTSILDMKQRHRGGCLVEKPPPVHPTEIRTSISPSSAVELNTTSVLANYDTEAGKSRDTRVTHEIVEEARVRWNGHIMRMEREIIPRSVMKLENKEEMGQGDNRKSSQDKIQIPSNPTHSRIPSPSNDQDDIHICGACKESFSDINVFLEHKHSGCINIDKKPVGESFAGYLTNNTSSNSSGMPSIGPQYFRVIVDRGTLKLEQKYANEIPHHKLQLEDNKESHILRSRLLESQVSPHMQHQSFQGDNSEIQSLVAHEQQTRREFQIDEEDVATLLANQLANEVVNSVNDAPCSPAREELLGLDHVPDEMIIPDHRHTLTMEDMELTSGISLSSNDNLKLDSNSTDTGTTQSVSIIVSTTSQESLSVDKLMTQTNKIVSHDEKEQETSPELSYLVRPKFVVVSKSSRGKKRHDCQVERCDFSTLYFKDLVRHMRKHTGERPFQCTTCQRSFSRGDKLQMHMRIHTGEKPHRCKLCDYATIDSGSLRKHMRIHNDERPYKDGVMPRSFAAAAAFKFNGLNSLVQWSHFPTHGKEWRPQGRFCEREGSSCGTTLESVKDTVPSVQPVRNWREELILASSGSQPVDCKICEHVSTSKKAAKDHETVHAEEVLKCGVCLFACMGPSCMKNHLKTHTVITVAQDKQYSCKHCSYTSKQLGNLRIHMRIKHPGMKFCRKEKLNAKDPPSSSKASPSTRSSAITKSTTSKPFLYKSYRCTFCDASFVREDSWRSHIRQHQAQESNSSIIPVSNAGSNAIEILSRAAAETSATCEQERVTQSNDSFLTLNSSSLESTKDNSLNDSVSDPLLEEQSKDESSNSITYSSNKEKSDDSLEQTHSQDPSQFQPVLLYVQNADLQNMSLDETGSIIMTGHCGQYLASLTDQSALMEQLTASLQPGMQYVLSAPLEGVVGANGDSTFLQANVPRDEEITTVPLPSLIPIHANGRNTQQKHFCASLITKD</sequence>
<dbReference type="CDD" id="cd14752">
    <property type="entry name" value="GH31_N"/>
    <property type="match status" value="1"/>
</dbReference>
<dbReference type="GO" id="GO:0005975">
    <property type="term" value="P:carbohydrate metabolic process"/>
    <property type="evidence" value="ECO:0007669"/>
    <property type="project" value="InterPro"/>
</dbReference>
<dbReference type="FunFam" id="3.30.160.60:FF:000032">
    <property type="entry name" value="Krueppel-like factor 4"/>
    <property type="match status" value="1"/>
</dbReference>
<feature type="compositionally biased region" description="Polar residues" evidence="17">
    <location>
        <begin position="967"/>
        <end position="985"/>
    </location>
</feature>
<dbReference type="GO" id="GO:0008270">
    <property type="term" value="F:zinc ion binding"/>
    <property type="evidence" value="ECO:0007669"/>
    <property type="project" value="UniProtKB-KW"/>
</dbReference>